<accession>A0A7Z2VPA1</accession>
<keyword evidence="4" id="KW-1185">Reference proteome</keyword>
<proteinExistence type="predicted"/>
<dbReference type="KEGG" id="cheb:HH215_30065"/>
<reference evidence="3 4" key="1">
    <citation type="submission" date="2020-04" db="EMBL/GenBank/DDBJ databases">
        <title>Genome sequencing of novel species.</title>
        <authorList>
            <person name="Heo J."/>
            <person name="Kim S.-J."/>
            <person name="Kim J.-S."/>
            <person name="Hong S.-B."/>
            <person name="Kwon S.-W."/>
        </authorList>
    </citation>
    <scope>NUCLEOTIDE SEQUENCE [LARGE SCALE GENOMIC DNA]</scope>
    <source>
        <strain evidence="3 4">MFER-1</strain>
    </source>
</reference>
<dbReference type="RefSeq" id="WP_169283249.1">
    <property type="nucleotide sequence ID" value="NZ_CP051680.1"/>
</dbReference>
<dbReference type="SUPFAM" id="SSF51126">
    <property type="entry name" value="Pectin lyase-like"/>
    <property type="match status" value="1"/>
</dbReference>
<evidence type="ECO:0000259" key="2">
    <source>
        <dbReference type="Pfam" id="PF13229"/>
    </source>
</evidence>
<dbReference type="AlphaFoldDB" id="A0A7Z2VPA1"/>
<organism evidence="3 4">
    <name type="scientific">Cohnella herbarum</name>
    <dbReference type="NCBI Taxonomy" id="2728023"/>
    <lineage>
        <taxon>Bacteria</taxon>
        <taxon>Bacillati</taxon>
        <taxon>Bacillota</taxon>
        <taxon>Bacilli</taxon>
        <taxon>Bacillales</taxon>
        <taxon>Paenibacillaceae</taxon>
        <taxon>Cohnella</taxon>
    </lineage>
</organism>
<evidence type="ECO:0000313" key="3">
    <source>
        <dbReference type="EMBL" id="QJD87003.1"/>
    </source>
</evidence>
<dbReference type="InterPro" id="IPR039448">
    <property type="entry name" value="Beta_helix"/>
</dbReference>
<dbReference type="Proteomes" id="UP000502248">
    <property type="component" value="Chromosome"/>
</dbReference>
<gene>
    <name evidence="3" type="ORF">HH215_30065</name>
</gene>
<dbReference type="InterPro" id="IPR011050">
    <property type="entry name" value="Pectin_lyase_fold/virulence"/>
</dbReference>
<protein>
    <recommendedName>
        <fullName evidence="2">Right handed beta helix domain-containing protein</fullName>
    </recommendedName>
</protein>
<evidence type="ECO:0000313" key="4">
    <source>
        <dbReference type="Proteomes" id="UP000502248"/>
    </source>
</evidence>
<dbReference type="InterPro" id="IPR012334">
    <property type="entry name" value="Pectin_lyas_fold"/>
</dbReference>
<evidence type="ECO:0000256" key="1">
    <source>
        <dbReference type="SAM" id="MobiDB-lite"/>
    </source>
</evidence>
<dbReference type="Gene3D" id="2.160.20.10">
    <property type="entry name" value="Single-stranded right-handed beta-helix, Pectin lyase-like"/>
    <property type="match status" value="1"/>
</dbReference>
<dbReference type="InterPro" id="IPR006626">
    <property type="entry name" value="PbH1"/>
</dbReference>
<dbReference type="EMBL" id="CP051680">
    <property type="protein sequence ID" value="QJD87003.1"/>
    <property type="molecule type" value="Genomic_DNA"/>
</dbReference>
<dbReference type="SMART" id="SM00710">
    <property type="entry name" value="PbH1"/>
    <property type="match status" value="8"/>
</dbReference>
<sequence length="391" mass="41882">MNGNHVLKSRKQPITVGGPDSDFPGFTSQAIQSAVEAASRSGGGGVLLDKGIFRMDGPVRLVDGLTLQGSGPETVLRKADGFRSRFTLDADYGELRAEVEDASGFRVGMGLQIFDDSQKYGWDESTAVVTAIEGNVLHFDRYLVRDYEADNGGTVTNACSIIEGTEIGHVLISDLTIDGNKAANGPIGGCRAGGIYLYKANNCRIERVSVLDFNGDGISWQITENISLHRCVVRRCADSGLHPGSGSLYSRVTECDCSDNGRAGLFICWRVQHGDFSRNTFSGNGECGISIGHKDSDNLFDGNEFRGNAKSGIIFRPEKTGNGANRNIWTNNVVEDNGNEQSGYGIYAEGASADNVFRGNAIRDTGTNLQKTGVWLADHVHGFTFDGGDGA</sequence>
<feature type="region of interest" description="Disordered" evidence="1">
    <location>
        <begin position="1"/>
        <end position="23"/>
    </location>
</feature>
<dbReference type="Pfam" id="PF13229">
    <property type="entry name" value="Beta_helix"/>
    <property type="match status" value="1"/>
</dbReference>
<name>A0A7Z2VPA1_9BACL</name>
<feature type="domain" description="Right handed beta helix" evidence="2">
    <location>
        <begin position="168"/>
        <end position="314"/>
    </location>
</feature>